<evidence type="ECO:0000256" key="1">
    <source>
        <dbReference type="SAM" id="Coils"/>
    </source>
</evidence>
<dbReference type="AlphaFoldDB" id="A0A9Q8L8Z3"/>
<organism evidence="2 3">
    <name type="scientific">Passalora fulva</name>
    <name type="common">Tomato leaf mold</name>
    <name type="synonym">Cladosporium fulvum</name>
    <dbReference type="NCBI Taxonomy" id="5499"/>
    <lineage>
        <taxon>Eukaryota</taxon>
        <taxon>Fungi</taxon>
        <taxon>Dikarya</taxon>
        <taxon>Ascomycota</taxon>
        <taxon>Pezizomycotina</taxon>
        <taxon>Dothideomycetes</taxon>
        <taxon>Dothideomycetidae</taxon>
        <taxon>Mycosphaerellales</taxon>
        <taxon>Mycosphaerellaceae</taxon>
        <taxon>Fulvia</taxon>
    </lineage>
</organism>
<dbReference type="GeneID" id="71982603"/>
<keyword evidence="1" id="KW-0175">Coiled coil</keyword>
<keyword evidence="3" id="KW-1185">Reference proteome</keyword>
<reference evidence="2" key="1">
    <citation type="submission" date="2021-12" db="EMBL/GenBank/DDBJ databases">
        <authorList>
            <person name="Zaccaron A."/>
            <person name="Stergiopoulos I."/>
        </authorList>
    </citation>
    <scope>NUCLEOTIDE SEQUENCE</scope>
    <source>
        <strain evidence="2">Race5_Kim</strain>
    </source>
</reference>
<dbReference type="EMBL" id="CP090164">
    <property type="protein sequence ID" value="UJO13131.1"/>
    <property type="molecule type" value="Genomic_DNA"/>
</dbReference>
<evidence type="ECO:0000313" key="2">
    <source>
        <dbReference type="EMBL" id="UJO13131.1"/>
    </source>
</evidence>
<reference evidence="2" key="2">
    <citation type="journal article" date="2022" name="Microb. Genom.">
        <title>A chromosome-scale genome assembly of the tomato pathogen Cladosporium fulvum reveals a compartmentalized genome architecture and the presence of a dispensable chromosome.</title>
        <authorList>
            <person name="Zaccaron A.Z."/>
            <person name="Chen L.H."/>
            <person name="Samaras A."/>
            <person name="Stergiopoulos I."/>
        </authorList>
    </citation>
    <scope>NUCLEOTIDE SEQUENCE</scope>
    <source>
        <strain evidence="2">Race5_Kim</strain>
    </source>
</reference>
<name>A0A9Q8L8Z3_PASFU</name>
<proteinExistence type="predicted"/>
<dbReference type="RefSeq" id="XP_047757497.1">
    <property type="nucleotide sequence ID" value="XM_047901873.1"/>
</dbReference>
<dbReference type="Proteomes" id="UP000756132">
    <property type="component" value="Chromosome 2"/>
</dbReference>
<evidence type="ECO:0000313" key="3">
    <source>
        <dbReference type="Proteomes" id="UP000756132"/>
    </source>
</evidence>
<dbReference type="KEGG" id="ffu:CLAFUR5_02725"/>
<accession>A0A9Q8L8Z3</accession>
<gene>
    <name evidence="2" type="ORF">CLAFUR5_02725</name>
</gene>
<protein>
    <submittedName>
        <fullName evidence="2">Uncharacterized protein</fullName>
    </submittedName>
</protein>
<feature type="coiled-coil region" evidence="1">
    <location>
        <begin position="189"/>
        <end position="239"/>
    </location>
</feature>
<sequence length="239" mass="27526">MASDALLNIILYTVYQGNVDTSIAEALLYENRLHSVVDSWHGDKAGVVVREGMCFASKSPGGAKITVEHNVGWYRDGIILSDSASDTRLYWIDPFKAWDSPPTFWGDLGWLCITMWSCSDPEEINHEQEARERQKIEAFFHERAELRRINGNTWAPDVRFENSNGARFKDTFWRYRPTEPSQPSSTASTAQLERKRRFVTLELEKAEVERQLLENEKKKIKLRNDLLQIEADIEQAEAS</sequence>